<protein>
    <submittedName>
        <fullName evidence="1">Glucose-1-phosphate cytidylyltransferase</fullName>
    </submittedName>
</protein>
<dbReference type="InterPro" id="IPR013446">
    <property type="entry name" value="G1P_cyt_trans-like"/>
</dbReference>
<reference evidence="1 2" key="1">
    <citation type="submission" date="2019-07" db="EMBL/GenBank/DDBJ databases">
        <title>Rhodococcus cavernicolus sp. nov., isolated from a cave.</title>
        <authorList>
            <person name="Lee S.D."/>
        </authorList>
    </citation>
    <scope>NUCLEOTIDE SEQUENCE [LARGE SCALE GENOMIC DNA]</scope>
    <source>
        <strain evidence="1 2">C1-24</strain>
    </source>
</reference>
<dbReference type="GO" id="GO:0047343">
    <property type="term" value="F:glucose-1-phosphate cytidylyltransferase activity"/>
    <property type="evidence" value="ECO:0007669"/>
    <property type="project" value="InterPro"/>
</dbReference>
<dbReference type="SUPFAM" id="SSF53448">
    <property type="entry name" value="Nucleotide-diphospho-sugar transferases"/>
    <property type="match status" value="1"/>
</dbReference>
<gene>
    <name evidence="1" type="ORF">FOY51_04580</name>
</gene>
<keyword evidence="1" id="KW-0548">Nucleotidyltransferase</keyword>
<evidence type="ECO:0000313" key="2">
    <source>
        <dbReference type="Proteomes" id="UP000322244"/>
    </source>
</evidence>
<dbReference type="AlphaFoldDB" id="A0A5A7SCJ2"/>
<dbReference type="EMBL" id="VLNY01000002">
    <property type="protein sequence ID" value="KAA0023870.1"/>
    <property type="molecule type" value="Genomic_DNA"/>
</dbReference>
<keyword evidence="1" id="KW-0808">Transferase</keyword>
<dbReference type="PANTHER" id="PTHR47183">
    <property type="entry name" value="GLUCOSE-1-PHOSPHATE CYTIDYLYLTRANSFERASE-RELATED"/>
    <property type="match status" value="1"/>
</dbReference>
<evidence type="ECO:0000313" key="1">
    <source>
        <dbReference type="EMBL" id="KAA0023870.1"/>
    </source>
</evidence>
<organism evidence="1 2">
    <name type="scientific">Antrihabitans cavernicola</name>
    <dbReference type="NCBI Taxonomy" id="2495913"/>
    <lineage>
        <taxon>Bacteria</taxon>
        <taxon>Bacillati</taxon>
        <taxon>Actinomycetota</taxon>
        <taxon>Actinomycetes</taxon>
        <taxon>Mycobacteriales</taxon>
        <taxon>Nocardiaceae</taxon>
        <taxon>Antrihabitans</taxon>
    </lineage>
</organism>
<dbReference type="OrthoDB" id="9814110at2"/>
<sequence length="267" mass="29988">MKVVLFCGGYGMRMRNDSADAIPKPLQMVGPRPLLWHVMRYYAHFGHKEFVLCLGYGAEHIKNFFLSYQEAASNDFVMHNGRVDLLHSDINDWKITFVDTGLESAIGERLRRVRPHLDDDDYFLANYADVLSDAPMDEIVTKFHASGAAASMLIVPPQSSFHCVDVTDSGEVKEITPVSKLPIWENGGFFVLSQEIFDLLPPGGDLVEDACGALAAQGRLFGYKHMGFWKPADTFKERAELDAGYHKGVRPWMVWEDADKDTATELP</sequence>
<dbReference type="Gene3D" id="3.90.550.10">
    <property type="entry name" value="Spore Coat Polysaccharide Biosynthesis Protein SpsA, Chain A"/>
    <property type="match status" value="1"/>
</dbReference>
<comment type="caution">
    <text evidence="1">The sequence shown here is derived from an EMBL/GenBank/DDBJ whole genome shotgun (WGS) entry which is preliminary data.</text>
</comment>
<keyword evidence="2" id="KW-1185">Reference proteome</keyword>
<proteinExistence type="predicted"/>
<dbReference type="InterPro" id="IPR029044">
    <property type="entry name" value="Nucleotide-diphossugar_trans"/>
</dbReference>
<dbReference type="RefSeq" id="WP_149429030.1">
    <property type="nucleotide sequence ID" value="NZ_VLNY01000002.1"/>
</dbReference>
<dbReference type="PANTHER" id="PTHR47183:SF3">
    <property type="entry name" value="TRANSFERASE"/>
    <property type="match status" value="1"/>
</dbReference>
<name>A0A5A7SCJ2_9NOCA</name>
<accession>A0A5A7SCJ2</accession>
<dbReference type="Proteomes" id="UP000322244">
    <property type="component" value="Unassembled WGS sequence"/>
</dbReference>